<evidence type="ECO:0000313" key="4">
    <source>
        <dbReference type="Proteomes" id="UP000219050"/>
    </source>
</evidence>
<dbReference type="InterPro" id="IPR019253">
    <property type="entry name" value="DUF2244_TM"/>
</dbReference>
<gene>
    <name evidence="3" type="ORF">CBW24_06310</name>
</gene>
<evidence type="ECO:0008006" key="5">
    <source>
        <dbReference type="Google" id="ProtNLM"/>
    </source>
</evidence>
<evidence type="ECO:0000256" key="1">
    <source>
        <dbReference type="SAM" id="MobiDB-lite"/>
    </source>
</evidence>
<dbReference type="OrthoDB" id="9808190at2"/>
<keyword evidence="2" id="KW-0472">Membrane</keyword>
<dbReference type="AlphaFoldDB" id="A0A291LY92"/>
<keyword evidence="2" id="KW-0812">Transmembrane</keyword>
<dbReference type="EMBL" id="CP021404">
    <property type="protein sequence ID" value="ATI41650.1"/>
    <property type="molecule type" value="Genomic_DNA"/>
</dbReference>
<feature type="transmembrane region" description="Helical" evidence="2">
    <location>
        <begin position="63"/>
        <end position="82"/>
    </location>
</feature>
<evidence type="ECO:0000313" key="3">
    <source>
        <dbReference type="EMBL" id="ATI41650.1"/>
    </source>
</evidence>
<dbReference type="KEGG" id="cmag:CBW24_06310"/>
<keyword evidence="4" id="KW-1185">Reference proteome</keyword>
<sequence length="182" mass="20143">MPYEWIPHPPDGRPLPEAGAGTPPLRLHAWPYRSLSRRGFAGFIAVTFVLLMVPLMPALGTPVAFALLPFLLGALALLYMLLQRNQRDGEMVEELTLTAAEIRLTRHNPRAAPQDWHAHPHWTRLTLHPRGGPVPHYLTLHGNGREVELGAFLTPAERETLHGDLTRALAAARAPAHLSEPT</sequence>
<protein>
    <recommendedName>
        <fullName evidence="5">DUF2244 domain-containing protein</fullName>
    </recommendedName>
</protein>
<feature type="transmembrane region" description="Helical" evidence="2">
    <location>
        <begin position="40"/>
        <end position="57"/>
    </location>
</feature>
<evidence type="ECO:0000256" key="2">
    <source>
        <dbReference type="SAM" id="Phobius"/>
    </source>
</evidence>
<keyword evidence="2" id="KW-1133">Transmembrane helix</keyword>
<dbReference type="Pfam" id="PF10003">
    <property type="entry name" value="DUF2244"/>
    <property type="match status" value="1"/>
</dbReference>
<dbReference type="RefSeq" id="WP_097373035.1">
    <property type="nucleotide sequence ID" value="NZ_CP021404.1"/>
</dbReference>
<feature type="region of interest" description="Disordered" evidence="1">
    <location>
        <begin position="1"/>
        <end position="20"/>
    </location>
</feature>
<reference evidence="3 4" key="1">
    <citation type="submission" date="2017-05" db="EMBL/GenBank/DDBJ databases">
        <title>Comparative genomic and metabolic analysis of manganese-oxidizing mechanisms in Celeribater manganoxidans DY25T: its adaption to the environment of polymetallic nodule.</title>
        <authorList>
            <person name="Wang X."/>
        </authorList>
    </citation>
    <scope>NUCLEOTIDE SEQUENCE [LARGE SCALE GENOMIC DNA]</scope>
    <source>
        <strain evidence="3 4">DY25</strain>
    </source>
</reference>
<accession>A0A291LY92</accession>
<proteinExistence type="predicted"/>
<name>A0A291LY92_9RHOB</name>
<organism evidence="3 4">
    <name type="scientific">Pacificitalea manganoxidans</name>
    <dbReference type="NCBI Taxonomy" id="1411902"/>
    <lineage>
        <taxon>Bacteria</taxon>
        <taxon>Pseudomonadati</taxon>
        <taxon>Pseudomonadota</taxon>
        <taxon>Alphaproteobacteria</taxon>
        <taxon>Rhodobacterales</taxon>
        <taxon>Paracoccaceae</taxon>
        <taxon>Pacificitalea</taxon>
    </lineage>
</organism>
<dbReference type="Proteomes" id="UP000219050">
    <property type="component" value="Chromosome"/>
</dbReference>